<dbReference type="EMBL" id="JAHRIP010051327">
    <property type="protein sequence ID" value="MEQ2301121.1"/>
    <property type="molecule type" value="Genomic_DNA"/>
</dbReference>
<gene>
    <name evidence="1" type="ORF">AMECASPLE_032737</name>
</gene>
<proteinExistence type="predicted"/>
<comment type="caution">
    <text evidence="1">The sequence shown here is derived from an EMBL/GenBank/DDBJ whole genome shotgun (WGS) entry which is preliminary data.</text>
</comment>
<dbReference type="Proteomes" id="UP001469553">
    <property type="component" value="Unassembled WGS sequence"/>
</dbReference>
<keyword evidence="2" id="KW-1185">Reference proteome</keyword>
<sequence>MLACSVSWDYWSTQLCPCFQHLTLKGVQEQPKVPACHELTGQILSCLVGVTRNMFEAVKHGGGIIMLWSVISTGAMHSSSNKQLDRKMMPKINLSWCWNGERRLTSSF</sequence>
<evidence type="ECO:0000313" key="1">
    <source>
        <dbReference type="EMBL" id="MEQ2301121.1"/>
    </source>
</evidence>
<reference evidence="1 2" key="1">
    <citation type="submission" date="2021-06" db="EMBL/GenBank/DDBJ databases">
        <authorList>
            <person name="Palmer J.M."/>
        </authorList>
    </citation>
    <scope>NUCLEOTIDE SEQUENCE [LARGE SCALE GENOMIC DNA]</scope>
    <source>
        <strain evidence="1 2">AS_MEX2019</strain>
        <tissue evidence="1">Muscle</tissue>
    </source>
</reference>
<protein>
    <submittedName>
        <fullName evidence="1">Uncharacterized protein</fullName>
    </submittedName>
</protein>
<name>A0ABV0Z4Y4_9TELE</name>
<accession>A0ABV0Z4Y4</accession>
<evidence type="ECO:0000313" key="2">
    <source>
        <dbReference type="Proteomes" id="UP001469553"/>
    </source>
</evidence>
<organism evidence="1 2">
    <name type="scientific">Ameca splendens</name>
    <dbReference type="NCBI Taxonomy" id="208324"/>
    <lineage>
        <taxon>Eukaryota</taxon>
        <taxon>Metazoa</taxon>
        <taxon>Chordata</taxon>
        <taxon>Craniata</taxon>
        <taxon>Vertebrata</taxon>
        <taxon>Euteleostomi</taxon>
        <taxon>Actinopterygii</taxon>
        <taxon>Neopterygii</taxon>
        <taxon>Teleostei</taxon>
        <taxon>Neoteleostei</taxon>
        <taxon>Acanthomorphata</taxon>
        <taxon>Ovalentaria</taxon>
        <taxon>Atherinomorphae</taxon>
        <taxon>Cyprinodontiformes</taxon>
        <taxon>Goodeidae</taxon>
        <taxon>Ameca</taxon>
    </lineage>
</organism>